<evidence type="ECO:0000313" key="13">
    <source>
        <dbReference type="Proteomes" id="UP000003571"/>
    </source>
</evidence>
<comment type="subcellular location">
    <subcellularLocation>
        <location evidence="1">Periplasm</location>
    </subcellularLocation>
</comment>
<keyword evidence="4" id="KW-0732">Signal</keyword>
<dbReference type="OrthoDB" id="9758917at2"/>
<dbReference type="GO" id="GO:0006508">
    <property type="term" value="P:proteolysis"/>
    <property type="evidence" value="ECO:0007669"/>
    <property type="project" value="UniProtKB-KW"/>
</dbReference>
<organism evidence="12 13">
    <name type="scientific">Treponema saccharophilum DSM 2985</name>
    <dbReference type="NCBI Taxonomy" id="907348"/>
    <lineage>
        <taxon>Bacteria</taxon>
        <taxon>Pseudomonadati</taxon>
        <taxon>Spirochaetota</taxon>
        <taxon>Spirochaetia</taxon>
        <taxon>Spirochaetales</taxon>
        <taxon>Treponemataceae</taxon>
        <taxon>Treponema</taxon>
    </lineage>
</organism>
<dbReference type="AlphaFoldDB" id="H7ELK2"/>
<name>H7ELK2_9SPIR</name>
<evidence type="ECO:0000256" key="8">
    <source>
        <dbReference type="ARBA" id="ARBA00022825"/>
    </source>
</evidence>
<dbReference type="STRING" id="907348.TresaDRAFT_1152"/>
<dbReference type="Pfam" id="PF17820">
    <property type="entry name" value="PDZ_6"/>
    <property type="match status" value="1"/>
</dbReference>
<keyword evidence="13" id="KW-1185">Reference proteome</keyword>
<comment type="caution">
    <text evidence="12">The sequence shown here is derived from an EMBL/GenBank/DDBJ whole genome shotgun (WGS) entry which is preliminary data.</text>
</comment>
<reference evidence="12 13" key="1">
    <citation type="submission" date="2011-09" db="EMBL/GenBank/DDBJ databases">
        <title>The draft genome of Treponema saccharophilum DSM 2985.</title>
        <authorList>
            <consortium name="US DOE Joint Genome Institute (JGI-PGF)"/>
            <person name="Lucas S."/>
            <person name="Copeland A."/>
            <person name="Lapidus A."/>
            <person name="Glavina del Rio T."/>
            <person name="Dalin E."/>
            <person name="Tice H."/>
            <person name="Bruce D."/>
            <person name="Goodwin L."/>
            <person name="Pitluck S."/>
            <person name="Peters L."/>
            <person name="Kyrpides N."/>
            <person name="Mavromatis K."/>
            <person name="Ivanova N."/>
            <person name="Markowitz V."/>
            <person name="Cheng J.-F."/>
            <person name="Hugenholtz P."/>
            <person name="Woyke T."/>
            <person name="Wu D."/>
            <person name="Gronow S."/>
            <person name="Wellnitz S."/>
            <person name="Brambilla E."/>
            <person name="Klenk H.-P."/>
            <person name="Eisen J.A."/>
        </authorList>
    </citation>
    <scope>NUCLEOTIDE SEQUENCE [LARGE SCALE GENOMIC DNA]</scope>
    <source>
        <strain evidence="12 13">DSM 2985</strain>
    </source>
</reference>
<evidence type="ECO:0000256" key="3">
    <source>
        <dbReference type="ARBA" id="ARBA00022670"/>
    </source>
</evidence>
<protein>
    <submittedName>
        <fullName evidence="12">Protease Do</fullName>
    </submittedName>
</protein>
<sequence length="499" mass="53184">MRKITKSVLGATAVGALAFSFFSLSCHRVEVHGSADTVFAESPKNSAVEISRSDLGVLEALQSSFRAISSGVLPSVVEIDVTEKTVVSAASPFDDFPFFFFGIPNQNDKDRTRERVQSGLGSGVIVRRSGNTVYVLTNNHVAGKADSIKVKLNDGQEFDGKLVGADERQDIALVSFEVKSDSNIVVASLGNSDEVQTGDICLAMGAPLGYRQSVTQGIVSAIGRSGTQIGNLNDFIQTDAAINQGNSGGPLVNIYGEVIGINTWIASNSGGSVGLGFSIPINSVKRAIDDFIDKGKITYGWLGVSLLDVTDNYKDSLGLKGKSGALASQVFIGSPAFKGGIQAGDYIIELNGKAIKGVSELQREVGYLPSGEKASFKVIRGGKEVSVSVKIEERSNDSGSDNAKLWPGFFASPLTDELRKELQIDDSNVKGVAVSRVLEKSPAAALRIQNGDVITAVNDKKVTNLKEFYEALDISKNKEIWFDVYNGGHTISTGRYKFN</sequence>
<dbReference type="InterPro" id="IPR009003">
    <property type="entry name" value="Peptidase_S1_PA"/>
</dbReference>
<feature type="binding site" evidence="10">
    <location>
        <begin position="245"/>
        <end position="247"/>
    </location>
    <ligand>
        <name>substrate</name>
    </ligand>
</feature>
<feature type="binding site" evidence="10">
    <location>
        <position position="170"/>
    </location>
    <ligand>
        <name>substrate</name>
    </ligand>
</feature>
<keyword evidence="3 12" id="KW-0645">Protease</keyword>
<dbReference type="SMART" id="SM00228">
    <property type="entry name" value="PDZ"/>
    <property type="match status" value="2"/>
</dbReference>
<dbReference type="Pfam" id="PF13365">
    <property type="entry name" value="Trypsin_2"/>
    <property type="match status" value="1"/>
</dbReference>
<dbReference type="GO" id="GO:0004252">
    <property type="term" value="F:serine-type endopeptidase activity"/>
    <property type="evidence" value="ECO:0007669"/>
    <property type="project" value="InterPro"/>
</dbReference>
<evidence type="ECO:0000256" key="4">
    <source>
        <dbReference type="ARBA" id="ARBA00022729"/>
    </source>
</evidence>
<dbReference type="PANTHER" id="PTHR22939">
    <property type="entry name" value="SERINE PROTEASE FAMILY S1C HTRA-RELATED"/>
    <property type="match status" value="1"/>
</dbReference>
<evidence type="ECO:0000256" key="5">
    <source>
        <dbReference type="ARBA" id="ARBA00022737"/>
    </source>
</evidence>
<feature type="domain" description="PDZ" evidence="11">
    <location>
        <begin position="291"/>
        <end position="382"/>
    </location>
</feature>
<dbReference type="Gene3D" id="2.30.42.10">
    <property type="match status" value="2"/>
</dbReference>
<dbReference type="MEROPS" id="S01.525"/>
<evidence type="ECO:0000256" key="1">
    <source>
        <dbReference type="ARBA" id="ARBA00004418"/>
    </source>
</evidence>
<dbReference type="EMBL" id="AGRW01000049">
    <property type="protein sequence ID" value="EIC01543.1"/>
    <property type="molecule type" value="Genomic_DNA"/>
</dbReference>
<feature type="active site" description="Charge relay system" evidence="9">
    <location>
        <position position="170"/>
    </location>
</feature>
<dbReference type="Gene3D" id="2.40.10.120">
    <property type="match status" value="1"/>
</dbReference>
<keyword evidence="5" id="KW-0677">Repeat</keyword>
<dbReference type="InterPro" id="IPR036034">
    <property type="entry name" value="PDZ_sf"/>
</dbReference>
<dbReference type="PROSITE" id="PS51257">
    <property type="entry name" value="PROKAR_LIPOPROTEIN"/>
    <property type="match status" value="1"/>
</dbReference>
<feature type="domain" description="PDZ" evidence="11">
    <location>
        <begin position="388"/>
        <end position="465"/>
    </location>
</feature>
<proteinExistence type="inferred from homology"/>
<dbReference type="eggNOG" id="COG0265">
    <property type="taxonomic scope" value="Bacteria"/>
</dbReference>
<dbReference type="PANTHER" id="PTHR22939:SF129">
    <property type="entry name" value="SERINE PROTEASE HTRA2, MITOCHONDRIAL"/>
    <property type="match status" value="1"/>
</dbReference>
<evidence type="ECO:0000313" key="12">
    <source>
        <dbReference type="EMBL" id="EIC01543.1"/>
    </source>
</evidence>
<dbReference type="InterPro" id="IPR011782">
    <property type="entry name" value="Pept_S1C_Do"/>
</dbReference>
<evidence type="ECO:0000256" key="7">
    <source>
        <dbReference type="ARBA" id="ARBA00022801"/>
    </source>
</evidence>
<dbReference type="Pfam" id="PF13180">
    <property type="entry name" value="PDZ_2"/>
    <property type="match status" value="1"/>
</dbReference>
<comment type="similarity">
    <text evidence="2">Belongs to the peptidase S1C family.</text>
</comment>
<dbReference type="InterPro" id="IPR001478">
    <property type="entry name" value="PDZ"/>
</dbReference>
<keyword evidence="6" id="KW-0574">Periplasm</keyword>
<dbReference type="GO" id="GO:0042597">
    <property type="term" value="C:periplasmic space"/>
    <property type="evidence" value="ECO:0007669"/>
    <property type="project" value="UniProtKB-SubCell"/>
</dbReference>
<dbReference type="PRINTS" id="PR00834">
    <property type="entry name" value="PROTEASES2C"/>
</dbReference>
<dbReference type="SUPFAM" id="SSF50156">
    <property type="entry name" value="PDZ domain-like"/>
    <property type="match status" value="2"/>
</dbReference>
<gene>
    <name evidence="12" type="ORF">TresaDRAFT_1152</name>
</gene>
<feature type="binding site" evidence="10">
    <location>
        <position position="140"/>
    </location>
    <ligand>
        <name>substrate</name>
    </ligand>
</feature>
<evidence type="ECO:0000256" key="2">
    <source>
        <dbReference type="ARBA" id="ARBA00010541"/>
    </source>
</evidence>
<keyword evidence="8" id="KW-0720">Serine protease</keyword>
<evidence type="ECO:0000256" key="6">
    <source>
        <dbReference type="ARBA" id="ARBA00022764"/>
    </source>
</evidence>
<evidence type="ECO:0000256" key="9">
    <source>
        <dbReference type="PIRSR" id="PIRSR611782-1"/>
    </source>
</evidence>
<accession>H7ELK2</accession>
<dbReference type="NCBIfam" id="TIGR02037">
    <property type="entry name" value="degP_htrA_DO"/>
    <property type="match status" value="1"/>
</dbReference>
<dbReference type="InterPro" id="IPR041489">
    <property type="entry name" value="PDZ_6"/>
</dbReference>
<dbReference type="InterPro" id="IPR001940">
    <property type="entry name" value="Peptidase_S1C"/>
</dbReference>
<feature type="active site" description="Charge relay system" evidence="9">
    <location>
        <position position="140"/>
    </location>
</feature>
<keyword evidence="7" id="KW-0378">Hydrolase</keyword>
<evidence type="ECO:0000259" key="11">
    <source>
        <dbReference type="PROSITE" id="PS50106"/>
    </source>
</evidence>
<dbReference type="RefSeq" id="WP_002704849.1">
    <property type="nucleotide sequence ID" value="NZ_AGRW01000049.1"/>
</dbReference>
<feature type="active site" description="Charge relay system" evidence="9">
    <location>
        <position position="247"/>
    </location>
</feature>
<evidence type="ECO:0000256" key="10">
    <source>
        <dbReference type="PIRSR" id="PIRSR611782-2"/>
    </source>
</evidence>
<dbReference type="SUPFAM" id="SSF50494">
    <property type="entry name" value="Trypsin-like serine proteases"/>
    <property type="match status" value="1"/>
</dbReference>
<dbReference type="PROSITE" id="PS50106">
    <property type="entry name" value="PDZ"/>
    <property type="match status" value="2"/>
</dbReference>
<dbReference type="PATRIC" id="fig|907348.3.peg.1793"/>
<dbReference type="Proteomes" id="UP000003571">
    <property type="component" value="Unassembled WGS sequence"/>
</dbReference>